<proteinExistence type="predicted"/>
<keyword evidence="2" id="KW-1185">Reference proteome</keyword>
<dbReference type="AlphaFoldDB" id="A0A521FK72"/>
<reference evidence="1 2" key="1">
    <citation type="submission" date="2017-05" db="EMBL/GenBank/DDBJ databases">
        <authorList>
            <person name="Varghese N."/>
            <person name="Submissions S."/>
        </authorList>
    </citation>
    <scope>NUCLEOTIDE SEQUENCE [LARGE SCALE GENOMIC DNA]</scope>
    <source>
        <strain evidence="1 2">DSM 21985</strain>
    </source>
</reference>
<name>A0A521FK72_9BACT</name>
<evidence type="ECO:0000313" key="1">
    <source>
        <dbReference type="EMBL" id="SMO96617.1"/>
    </source>
</evidence>
<dbReference type="EMBL" id="FXTP01000021">
    <property type="protein sequence ID" value="SMO96617.1"/>
    <property type="molecule type" value="Genomic_DNA"/>
</dbReference>
<gene>
    <name evidence="1" type="ORF">SAMN06265219_12123</name>
</gene>
<organism evidence="1 2">
    <name type="scientific">Gracilimonas mengyeensis</name>
    <dbReference type="NCBI Taxonomy" id="1302730"/>
    <lineage>
        <taxon>Bacteria</taxon>
        <taxon>Pseudomonadati</taxon>
        <taxon>Balneolota</taxon>
        <taxon>Balneolia</taxon>
        <taxon>Balneolales</taxon>
        <taxon>Balneolaceae</taxon>
        <taxon>Gracilimonas</taxon>
    </lineage>
</organism>
<dbReference type="Proteomes" id="UP000317557">
    <property type="component" value="Unassembled WGS sequence"/>
</dbReference>
<sequence>MPLLNIIANQLKDPSQHSLWSFVQDDTLHGVKHVAPFGRLFRKETLIHIQIHTRIEQTGHAAPKRLLPLFKGREREGSCSQGLDAIIKTLFHRLKEPKLISMNQQFHYWPYLDP</sequence>
<accession>A0A521FK72</accession>
<evidence type="ECO:0000313" key="2">
    <source>
        <dbReference type="Proteomes" id="UP000317557"/>
    </source>
</evidence>
<protein>
    <submittedName>
        <fullName evidence="1">Uncharacterized protein</fullName>
    </submittedName>
</protein>